<sequence>MLPNGNLARGFLVRTTRAPVRFGRHTPAMATLRRFHHSHPGAEVREEAPHD</sequence>
<accession>A0A6J7IUW6</accession>
<dbReference type="AlphaFoldDB" id="A0A6J7IUW6"/>
<proteinExistence type="predicted"/>
<dbReference type="EMBL" id="CAFBNC010000034">
    <property type="protein sequence ID" value="CAB4934649.1"/>
    <property type="molecule type" value="Genomic_DNA"/>
</dbReference>
<gene>
    <name evidence="1" type="ORF">UFOPK3733_00885</name>
</gene>
<evidence type="ECO:0000313" key="1">
    <source>
        <dbReference type="EMBL" id="CAB4934649.1"/>
    </source>
</evidence>
<reference evidence="1" key="1">
    <citation type="submission" date="2020-05" db="EMBL/GenBank/DDBJ databases">
        <authorList>
            <person name="Chiriac C."/>
            <person name="Salcher M."/>
            <person name="Ghai R."/>
            <person name="Kavagutti S V."/>
        </authorList>
    </citation>
    <scope>NUCLEOTIDE SEQUENCE</scope>
</reference>
<protein>
    <submittedName>
        <fullName evidence="1">Unannotated protein</fullName>
    </submittedName>
</protein>
<organism evidence="1">
    <name type="scientific">freshwater metagenome</name>
    <dbReference type="NCBI Taxonomy" id="449393"/>
    <lineage>
        <taxon>unclassified sequences</taxon>
        <taxon>metagenomes</taxon>
        <taxon>ecological metagenomes</taxon>
    </lineage>
</organism>
<name>A0A6J7IUW6_9ZZZZ</name>